<dbReference type="CDD" id="cd04370">
    <property type="entry name" value="BAH"/>
    <property type="match status" value="1"/>
</dbReference>
<organism evidence="3 4">
    <name type="scientific">Colletotrichum destructivum</name>
    <dbReference type="NCBI Taxonomy" id="34406"/>
    <lineage>
        <taxon>Eukaryota</taxon>
        <taxon>Fungi</taxon>
        <taxon>Dikarya</taxon>
        <taxon>Ascomycota</taxon>
        <taxon>Pezizomycotina</taxon>
        <taxon>Sordariomycetes</taxon>
        <taxon>Hypocreomycetidae</taxon>
        <taxon>Glomerellales</taxon>
        <taxon>Glomerellaceae</taxon>
        <taxon>Colletotrichum</taxon>
        <taxon>Colletotrichum destructivum species complex</taxon>
    </lineage>
</organism>
<dbReference type="EMBL" id="CP137316">
    <property type="protein sequence ID" value="WQF90521.1"/>
    <property type="molecule type" value="Genomic_DNA"/>
</dbReference>
<dbReference type="PROSITE" id="PS51038">
    <property type="entry name" value="BAH"/>
    <property type="match status" value="1"/>
</dbReference>
<evidence type="ECO:0000313" key="4">
    <source>
        <dbReference type="Proteomes" id="UP001322277"/>
    </source>
</evidence>
<dbReference type="InterPro" id="IPR027417">
    <property type="entry name" value="P-loop_NTPase"/>
</dbReference>
<dbReference type="AlphaFoldDB" id="A0AAX4J4T4"/>
<dbReference type="InterPro" id="IPR043151">
    <property type="entry name" value="BAH_sf"/>
</dbReference>
<accession>A0AAX4J4T4</accession>
<evidence type="ECO:0000259" key="2">
    <source>
        <dbReference type="PROSITE" id="PS51038"/>
    </source>
</evidence>
<name>A0AAX4J4T4_9PEZI</name>
<dbReference type="Gene3D" id="2.30.30.490">
    <property type="match status" value="1"/>
</dbReference>
<reference evidence="4" key="1">
    <citation type="journal article" date="2023" name="bioRxiv">
        <title>Complete genome of the Medicago anthracnose fungus, Colletotrichum destructivum, reveals a mini-chromosome-like region within a core chromosome.</title>
        <authorList>
            <person name="Lapalu N."/>
            <person name="Simon A."/>
            <person name="Lu A."/>
            <person name="Plaumann P.-L."/>
            <person name="Amselem J."/>
            <person name="Pigne S."/>
            <person name="Auger A."/>
            <person name="Koch C."/>
            <person name="Dallery J.-F."/>
            <person name="O'Connell R.J."/>
        </authorList>
    </citation>
    <scope>NUCLEOTIDE SEQUENCE [LARGE SCALE GENOMIC DNA]</scope>
    <source>
        <strain evidence="4">CBS 520.97</strain>
    </source>
</reference>
<protein>
    <submittedName>
        <fullName evidence="3">BAH domain, P-loop containing nucleoside triphosphate hydrolase</fullName>
    </submittedName>
</protein>
<dbReference type="PANTHER" id="PTHR46364">
    <property type="entry name" value="OS08G0421900 PROTEIN"/>
    <property type="match status" value="1"/>
</dbReference>
<dbReference type="Gene3D" id="3.40.50.300">
    <property type="entry name" value="P-loop containing nucleotide triphosphate hydrolases"/>
    <property type="match status" value="1"/>
</dbReference>
<dbReference type="Proteomes" id="UP001322277">
    <property type="component" value="Chromosome 12"/>
</dbReference>
<feature type="domain" description="BAH" evidence="2">
    <location>
        <begin position="119"/>
        <end position="242"/>
    </location>
</feature>
<keyword evidence="3" id="KW-0378">Hydrolase</keyword>
<keyword evidence="4" id="KW-1185">Reference proteome</keyword>
<dbReference type="SMART" id="SM00439">
    <property type="entry name" value="BAH"/>
    <property type="match status" value="1"/>
</dbReference>
<dbReference type="KEGG" id="cdet:87952034"/>
<dbReference type="RefSeq" id="XP_062787741.1">
    <property type="nucleotide sequence ID" value="XM_062931690.1"/>
</dbReference>
<gene>
    <name evidence="3" type="ORF">CDEST_15535</name>
</gene>
<dbReference type="InterPro" id="IPR001025">
    <property type="entry name" value="BAH_dom"/>
</dbReference>
<dbReference type="GO" id="GO:0003682">
    <property type="term" value="F:chromatin binding"/>
    <property type="evidence" value="ECO:0007669"/>
    <property type="project" value="InterPro"/>
</dbReference>
<evidence type="ECO:0000313" key="3">
    <source>
        <dbReference type="EMBL" id="WQF90521.1"/>
    </source>
</evidence>
<evidence type="ECO:0000256" key="1">
    <source>
        <dbReference type="SAM" id="MobiDB-lite"/>
    </source>
</evidence>
<dbReference type="SUPFAM" id="SSF52540">
    <property type="entry name" value="P-loop containing nucleoside triphosphate hydrolases"/>
    <property type="match status" value="1"/>
</dbReference>
<sequence length="821" mass="91293">MSTTSRNRRPRESSQIECAFRITCTERDSTLQRKRPNHNRSSAATPRFDQPYPFAPIGRLNGKSAREALGLQYSILPENAWLGMTQYNSFVLKGSKFLRESFIYVANGQKAQRQGTEVKEEAHNGSTKGRRTSKSGENWVAFILEIRASDEYHVFARVYWMYWPEELPEGTMDGERYPAGRQSYHGRNELIASNHMDIINVARVTSPADVKQWNEENDEEIQEALYWRQALDYRTKQLSSVVWLRPAAWDLHGSREQHLTAKEHVPDIEQGGYGRCLKTQQAVDEHKSVLNSWADLSSTPPRGSMYDNGDSPVDLHFTEQTMQVPFSVAPSGILESMTSEAGIEVGKAKENDMDETAIHMSHLSFDAAAQQQDEILSSPLLTVSLLDASPPSQFGLFGGSLSESCTLSQASRLFYNVTCPSSVLICGSQGSGKSNTLACLLENCIIPSKLGKLPQPLAGIIFHFDSFVSDAGGLPCETAFLASHNQASVRILCSPTNVRTIQSIYNSIPQVKIEPLRLSDQDLNTRRMLDLMAVKEGGVPLYLHVVNRILREMRLEQQEKGQRFNYSSFKEKLEQADLTLAQRGPLSQRLDTLESFMVNSKTKHGKIDWEPKPGQLTIVDLSCPCVTAETACLLFNICLSLFLEQKSCIGRVVALDEVHKYMQESDESNALTNSLLNTIRLQRHLGVRVLISTQEPTVSTKLLDLCSMTVVHRFTSPNWLQTLRGHIAGISSVSVTAPAQQDLTEDVSPVVVGGQDSAGELFAKIVSLQTGQALVFAPGAVIGLRRKKPEAVATVQRLAHRPLLVKIRSRLTQDGGKTVMN</sequence>
<feature type="region of interest" description="Disordered" evidence="1">
    <location>
        <begin position="28"/>
        <end position="50"/>
    </location>
</feature>
<dbReference type="GeneID" id="87952034"/>
<dbReference type="GO" id="GO:0016787">
    <property type="term" value="F:hydrolase activity"/>
    <property type="evidence" value="ECO:0007669"/>
    <property type="project" value="UniProtKB-KW"/>
</dbReference>
<proteinExistence type="predicted"/>
<feature type="region of interest" description="Disordered" evidence="1">
    <location>
        <begin position="113"/>
        <end position="133"/>
    </location>
</feature>